<evidence type="ECO:0000313" key="2">
    <source>
        <dbReference type="Proteomes" id="UP000789396"/>
    </source>
</evidence>
<reference evidence="1" key="1">
    <citation type="submission" date="2021-06" db="EMBL/GenBank/DDBJ databases">
        <authorList>
            <person name="Kallberg Y."/>
            <person name="Tangrot J."/>
            <person name="Rosling A."/>
        </authorList>
    </citation>
    <scope>NUCLEOTIDE SEQUENCE</scope>
    <source>
        <strain evidence="1">IN212</strain>
    </source>
</reference>
<dbReference type="AlphaFoldDB" id="A0A9N9KCR8"/>
<feature type="non-terminal residue" evidence="1">
    <location>
        <position position="1"/>
    </location>
</feature>
<organism evidence="1 2">
    <name type="scientific">Racocetra fulgida</name>
    <dbReference type="NCBI Taxonomy" id="60492"/>
    <lineage>
        <taxon>Eukaryota</taxon>
        <taxon>Fungi</taxon>
        <taxon>Fungi incertae sedis</taxon>
        <taxon>Mucoromycota</taxon>
        <taxon>Glomeromycotina</taxon>
        <taxon>Glomeromycetes</taxon>
        <taxon>Diversisporales</taxon>
        <taxon>Gigasporaceae</taxon>
        <taxon>Racocetra</taxon>
    </lineage>
</organism>
<feature type="non-terminal residue" evidence="1">
    <location>
        <position position="46"/>
    </location>
</feature>
<protein>
    <submittedName>
        <fullName evidence="1">7510_t:CDS:1</fullName>
    </submittedName>
</protein>
<gene>
    <name evidence="1" type="ORF">RFULGI_LOCUS19767</name>
</gene>
<sequence>VVTAVAINVVINISTVIIPEKYDSSFEGSHASKTACNCSREKRLIK</sequence>
<accession>A0A9N9KCR8</accession>
<proteinExistence type="predicted"/>
<evidence type="ECO:0000313" key="1">
    <source>
        <dbReference type="EMBL" id="CAG8822473.1"/>
    </source>
</evidence>
<name>A0A9N9KCR8_9GLOM</name>
<dbReference type="Proteomes" id="UP000789396">
    <property type="component" value="Unassembled WGS sequence"/>
</dbReference>
<comment type="caution">
    <text evidence="1">The sequence shown here is derived from an EMBL/GenBank/DDBJ whole genome shotgun (WGS) entry which is preliminary data.</text>
</comment>
<dbReference type="EMBL" id="CAJVPZ010102197">
    <property type="protein sequence ID" value="CAG8822473.1"/>
    <property type="molecule type" value="Genomic_DNA"/>
</dbReference>
<keyword evidence="2" id="KW-1185">Reference proteome</keyword>